<dbReference type="PANTHER" id="PTHR43261:SF6">
    <property type="entry name" value="ELONGATION FACTOR G-LIKE PROTEIN"/>
    <property type="match status" value="1"/>
</dbReference>
<dbReference type="SUPFAM" id="SSF54980">
    <property type="entry name" value="EF-G C-terminal domain-like"/>
    <property type="match status" value="2"/>
</dbReference>
<dbReference type="Proteomes" id="UP000003422">
    <property type="component" value="Unassembled WGS sequence"/>
</dbReference>
<keyword evidence="3" id="KW-0547">Nucleotide-binding</keyword>
<dbReference type="InterPro" id="IPR000640">
    <property type="entry name" value="EFG_V-like"/>
</dbReference>
<keyword evidence="8" id="KW-1185">Reference proteome</keyword>
<dbReference type="eggNOG" id="COG0480">
    <property type="taxonomic scope" value="Bacteria"/>
</dbReference>
<dbReference type="CDD" id="cd04170">
    <property type="entry name" value="EF-G_bact"/>
    <property type="match status" value="1"/>
</dbReference>
<organism evidence="7 8">
    <name type="scientific">Peptoniphilus indolicus ATCC 29427</name>
    <dbReference type="NCBI Taxonomy" id="997350"/>
    <lineage>
        <taxon>Bacteria</taxon>
        <taxon>Bacillati</taxon>
        <taxon>Bacillota</taxon>
        <taxon>Tissierellia</taxon>
        <taxon>Tissierellales</taxon>
        <taxon>Peptoniphilaceae</taxon>
        <taxon>Peptoniphilus</taxon>
    </lineage>
</organism>
<keyword evidence="7" id="KW-0648">Protein biosynthesis</keyword>
<dbReference type="InterPro" id="IPR035647">
    <property type="entry name" value="EFG_III/V"/>
</dbReference>
<dbReference type="InterPro" id="IPR027417">
    <property type="entry name" value="P-loop_NTPase"/>
</dbReference>
<dbReference type="NCBIfam" id="NF009379">
    <property type="entry name" value="PRK12740.1-3"/>
    <property type="match status" value="1"/>
</dbReference>
<comment type="caution">
    <text evidence="7">The sequence shown here is derived from an EMBL/GenBank/DDBJ whole genome shotgun (WGS) entry which is preliminary data.</text>
</comment>
<proteinExistence type="inferred from homology"/>
<evidence type="ECO:0000313" key="7">
    <source>
        <dbReference type="EMBL" id="EGY79383.1"/>
    </source>
</evidence>
<protein>
    <recommendedName>
        <fullName evidence="2 5">Elongation factor G</fullName>
    </recommendedName>
</protein>
<dbReference type="GO" id="GO:0003924">
    <property type="term" value="F:GTPase activity"/>
    <property type="evidence" value="ECO:0007669"/>
    <property type="project" value="InterPro"/>
</dbReference>
<dbReference type="SUPFAM" id="SSF50447">
    <property type="entry name" value="Translation proteins"/>
    <property type="match status" value="1"/>
</dbReference>
<dbReference type="InterPro" id="IPR004540">
    <property type="entry name" value="Transl_elong_EFG/EF2"/>
</dbReference>
<dbReference type="FunFam" id="3.30.70.240:FF:000001">
    <property type="entry name" value="Elongation factor G"/>
    <property type="match status" value="1"/>
</dbReference>
<evidence type="ECO:0000256" key="3">
    <source>
        <dbReference type="ARBA" id="ARBA00022741"/>
    </source>
</evidence>
<dbReference type="OrthoDB" id="9804431at2"/>
<dbReference type="PROSITE" id="PS51722">
    <property type="entry name" value="G_TR_2"/>
    <property type="match status" value="1"/>
</dbReference>
<dbReference type="InterPro" id="IPR009022">
    <property type="entry name" value="EFG_III"/>
</dbReference>
<accession>G4D520</accession>
<dbReference type="Gene3D" id="3.30.230.10">
    <property type="match status" value="1"/>
</dbReference>
<dbReference type="AlphaFoldDB" id="G4D520"/>
<dbReference type="NCBIfam" id="TIGR00231">
    <property type="entry name" value="small_GTP"/>
    <property type="match status" value="1"/>
</dbReference>
<dbReference type="RefSeq" id="WP_004822220.1">
    <property type="nucleotide sequence ID" value="NZ_JH165064.1"/>
</dbReference>
<dbReference type="SUPFAM" id="SSF54211">
    <property type="entry name" value="Ribosomal protein S5 domain 2-like"/>
    <property type="match status" value="1"/>
</dbReference>
<dbReference type="Gene3D" id="2.40.30.10">
    <property type="entry name" value="Translation factors"/>
    <property type="match status" value="1"/>
</dbReference>
<dbReference type="Pfam" id="PF14492">
    <property type="entry name" value="EFG_III"/>
    <property type="match status" value="1"/>
</dbReference>
<dbReference type="Gene3D" id="3.30.70.240">
    <property type="match status" value="1"/>
</dbReference>
<keyword evidence="4" id="KW-0342">GTP-binding</keyword>
<dbReference type="SMART" id="SM00889">
    <property type="entry name" value="EFG_IV"/>
    <property type="match status" value="1"/>
</dbReference>
<dbReference type="Pfam" id="PF00679">
    <property type="entry name" value="EFG_C"/>
    <property type="match status" value="1"/>
</dbReference>
<dbReference type="CDD" id="cd03713">
    <property type="entry name" value="EFG_mtEFG_C"/>
    <property type="match status" value="1"/>
</dbReference>
<dbReference type="STRING" id="997350.HMPREF9129_1500"/>
<dbReference type="Gene3D" id="3.40.50.300">
    <property type="entry name" value="P-loop containing nucleotide triphosphate hydrolases"/>
    <property type="match status" value="1"/>
</dbReference>
<dbReference type="NCBIfam" id="NF009891">
    <property type="entry name" value="PRK13351.1-1"/>
    <property type="match status" value="1"/>
</dbReference>
<reference evidence="7 8" key="1">
    <citation type="submission" date="2011-06" db="EMBL/GenBank/DDBJ databases">
        <authorList>
            <person name="Muzny D."/>
            <person name="Qin X."/>
            <person name="Deng J."/>
            <person name="Jiang H."/>
            <person name="Liu Y."/>
            <person name="Qu J."/>
            <person name="Song X.-Z."/>
            <person name="Zhang L."/>
            <person name="Thornton R."/>
            <person name="Coyle M."/>
            <person name="Francisco L."/>
            <person name="Jackson L."/>
            <person name="Javaid M."/>
            <person name="Korchina V."/>
            <person name="Kovar C."/>
            <person name="Mata R."/>
            <person name="Mathew T."/>
            <person name="Ngo R."/>
            <person name="Nguyen L."/>
            <person name="Nguyen N."/>
            <person name="Okwuonu G."/>
            <person name="Ongeri F."/>
            <person name="Pham C."/>
            <person name="Simmons D."/>
            <person name="Wilczek-Boney K."/>
            <person name="Hale W."/>
            <person name="Jakkamsetti A."/>
            <person name="Pham P."/>
            <person name="Ruth R."/>
            <person name="San Lucas F."/>
            <person name="Warren J."/>
            <person name="Zhang J."/>
            <person name="Zhao Z."/>
            <person name="Zhou C."/>
            <person name="Zhu D."/>
            <person name="Lee S."/>
            <person name="Bess C."/>
            <person name="Blankenburg K."/>
            <person name="Forbes L."/>
            <person name="Fu Q."/>
            <person name="Gubbala S."/>
            <person name="Hirani K."/>
            <person name="Jayaseelan J.C."/>
            <person name="Lara F."/>
            <person name="Munidasa M."/>
            <person name="Palculict T."/>
            <person name="Patil S."/>
            <person name="Pu L.-L."/>
            <person name="Saada N."/>
            <person name="Tang L."/>
            <person name="Weissenberger G."/>
            <person name="Zhu Y."/>
            <person name="Hemphill L."/>
            <person name="Shang Y."/>
            <person name="Youmans B."/>
            <person name="Ayvaz T."/>
            <person name="Ross M."/>
            <person name="Santibanez J."/>
            <person name="Aqrawi P."/>
            <person name="Gross S."/>
            <person name="Joshi V."/>
            <person name="Fowler G."/>
            <person name="Nazareth L."/>
            <person name="Reid J."/>
            <person name="Worley K."/>
            <person name="Petrosino J."/>
            <person name="Highlander S."/>
            <person name="Gibbs R."/>
        </authorList>
    </citation>
    <scope>NUCLEOTIDE SEQUENCE [LARGE SCALE GENOMIC DNA]</scope>
    <source>
        <strain evidence="7 8">ATCC 29427</strain>
    </source>
</reference>
<dbReference type="EMBL" id="AGBB01000146">
    <property type="protein sequence ID" value="EGY79383.1"/>
    <property type="molecule type" value="Genomic_DNA"/>
</dbReference>
<sequence length="693" mass="76972">MKVYKTEQVRNLALVGHSGSGKTNLTEAMLFQSGATKKLGSVSEKNTVSDFSKEEMERGTSIGTSIIPVEWRNTKVNIIDTPGYLDFIGEAYGALRASEAALMVIDATSGIEVGTERMWKYTEKIGLPRIIFINKIDGENVNFRRIMEELEDRFGKKVIPFSVPIGEGENFIGVTDVIYQKGFKYKNGAPEEIELTHDQVKATERMYEEIAEVVASSDEVLMEKYFSGEKFSRDDLLRGVTTALLEGDAVPLLVGSGEKGIGIDILLNTIINYMPAPDDERAHLGFRHVEGEERTVSDKEPFSAGVIKTITDPFVGKITIFKVISGKLTKDTLLYNSTREQNEKLGGLYLVRGKTQSEISEVYAGDIGATTKLAHTETGDTLCDKNHIVKFKSTKFPQPVLYYAIEAKTKGDEEKLSTSLRKLKEEDPSIVIERNPETKQLTIGGQGKVQLDVILEKLKNTFGVEVNIIPFIIPYRETIKGTASVQGKHKKQSGGAGQYGDVWIRFEPSDEDFIFDEEVFGGAVPKNYFPAVEKGIIESKEHGVLAGYPVTNFKAVLYDGSYHDVDSNEVSFKLAANIAFKKGMEEAKPVLLEPIVKVEVVVPDTYLGDVMGDMNKRRGRILGMDQQSDGTQLLIAEAPQAEMFEYSIDLRALTQGRGIFTMEFTRYEEVPSNIAEKVIAEAKAKKKLNKFDI</sequence>
<dbReference type="InterPro" id="IPR009000">
    <property type="entry name" value="Transl_B-barrel_sf"/>
</dbReference>
<keyword evidence="7" id="KW-0251">Elongation factor</keyword>
<dbReference type="FunFam" id="3.30.230.10:FF:000003">
    <property type="entry name" value="Elongation factor G"/>
    <property type="match status" value="1"/>
</dbReference>
<dbReference type="InterPro" id="IPR020568">
    <property type="entry name" value="Ribosomal_Su5_D2-typ_SF"/>
</dbReference>
<dbReference type="InterPro" id="IPR014721">
    <property type="entry name" value="Ribsml_uS5_D2-typ_fold_subgr"/>
</dbReference>
<dbReference type="GO" id="GO:0003746">
    <property type="term" value="F:translation elongation factor activity"/>
    <property type="evidence" value="ECO:0007669"/>
    <property type="project" value="UniProtKB-UniRule"/>
</dbReference>
<dbReference type="InterPro" id="IPR041095">
    <property type="entry name" value="EFG_II"/>
</dbReference>
<dbReference type="NCBIfam" id="TIGR00484">
    <property type="entry name" value="EF-G"/>
    <property type="match status" value="1"/>
</dbReference>
<dbReference type="InterPro" id="IPR035649">
    <property type="entry name" value="EFG_V"/>
</dbReference>
<evidence type="ECO:0000256" key="1">
    <source>
        <dbReference type="ARBA" id="ARBA00005870"/>
    </source>
</evidence>
<dbReference type="SMART" id="SM00838">
    <property type="entry name" value="EFG_C"/>
    <property type="match status" value="1"/>
</dbReference>
<dbReference type="PATRIC" id="fig|997350.3.peg.1442"/>
<dbReference type="SUPFAM" id="SSF52540">
    <property type="entry name" value="P-loop containing nucleoside triphosphate hydrolases"/>
    <property type="match status" value="1"/>
</dbReference>
<dbReference type="InterPro" id="IPR053905">
    <property type="entry name" value="EF-G-like_DII"/>
</dbReference>
<comment type="similarity">
    <text evidence="1">Belongs to the TRAFAC class translation factor GTPase superfamily. Classic translation factor GTPase family. EF-G/EF-2 subfamily.</text>
</comment>
<evidence type="ECO:0000256" key="4">
    <source>
        <dbReference type="ARBA" id="ARBA00023134"/>
    </source>
</evidence>
<evidence type="ECO:0000256" key="5">
    <source>
        <dbReference type="NCBIfam" id="TIGR00484"/>
    </source>
</evidence>
<dbReference type="InterPro" id="IPR005225">
    <property type="entry name" value="Small_GTP-bd"/>
</dbReference>
<name>G4D520_9FIRM</name>
<dbReference type="HOGENOM" id="CLU_002794_4_1_9"/>
<dbReference type="Pfam" id="PF22042">
    <property type="entry name" value="EF-G_D2"/>
    <property type="match status" value="1"/>
</dbReference>
<gene>
    <name evidence="7" type="primary">fusA2</name>
    <name evidence="7" type="ORF">HMPREF9129_1500</name>
</gene>
<dbReference type="CDD" id="cd16262">
    <property type="entry name" value="EFG_III"/>
    <property type="match status" value="1"/>
</dbReference>
<evidence type="ECO:0000256" key="2">
    <source>
        <dbReference type="ARBA" id="ARBA00017872"/>
    </source>
</evidence>
<dbReference type="CDD" id="cd04088">
    <property type="entry name" value="EFG_mtEFG_II"/>
    <property type="match status" value="1"/>
</dbReference>
<dbReference type="NCBIfam" id="NF009381">
    <property type="entry name" value="PRK12740.1-5"/>
    <property type="match status" value="1"/>
</dbReference>
<dbReference type="GO" id="GO:0032790">
    <property type="term" value="P:ribosome disassembly"/>
    <property type="evidence" value="ECO:0007669"/>
    <property type="project" value="TreeGrafter"/>
</dbReference>
<dbReference type="PANTHER" id="PTHR43261">
    <property type="entry name" value="TRANSLATION ELONGATION FACTOR G-RELATED"/>
    <property type="match status" value="1"/>
</dbReference>
<dbReference type="InterPro" id="IPR005517">
    <property type="entry name" value="Transl_elong_EFG/EF2_IV"/>
</dbReference>
<dbReference type="PRINTS" id="PR00315">
    <property type="entry name" value="ELONGATNFCT"/>
</dbReference>
<dbReference type="InterPro" id="IPR047872">
    <property type="entry name" value="EFG_IV"/>
</dbReference>
<dbReference type="CDD" id="cd01434">
    <property type="entry name" value="EFG_mtEFG1_IV"/>
    <property type="match status" value="1"/>
</dbReference>
<dbReference type="GO" id="GO:0005525">
    <property type="term" value="F:GTP binding"/>
    <property type="evidence" value="ECO:0007669"/>
    <property type="project" value="UniProtKB-UniRule"/>
</dbReference>
<evidence type="ECO:0000313" key="8">
    <source>
        <dbReference type="Proteomes" id="UP000003422"/>
    </source>
</evidence>
<dbReference type="Gene3D" id="3.30.70.870">
    <property type="entry name" value="Elongation Factor G (Translational Gtpase), domain 3"/>
    <property type="match status" value="1"/>
</dbReference>
<dbReference type="Pfam" id="PF03764">
    <property type="entry name" value="EFG_IV"/>
    <property type="match status" value="1"/>
</dbReference>
<dbReference type="Pfam" id="PF00009">
    <property type="entry name" value="GTP_EFTU"/>
    <property type="match status" value="1"/>
</dbReference>
<dbReference type="InterPro" id="IPR000795">
    <property type="entry name" value="T_Tr_GTP-bd_dom"/>
</dbReference>
<evidence type="ECO:0000259" key="6">
    <source>
        <dbReference type="PROSITE" id="PS51722"/>
    </source>
</evidence>
<feature type="domain" description="Tr-type G" evidence="6">
    <location>
        <begin position="7"/>
        <end position="278"/>
    </location>
</feature>